<dbReference type="PANTHER" id="PTHR30034">
    <property type="entry name" value="FLAGELLAR MOTOR SWITCH PROTEIN FLIM"/>
    <property type="match status" value="1"/>
</dbReference>
<dbReference type="PRINTS" id="PR00955">
    <property type="entry name" value="FLGMOTORFLIM"/>
</dbReference>
<keyword evidence="13" id="KW-1185">Reference proteome</keyword>
<keyword evidence="8 10" id="KW-0975">Bacterial flagellum</keyword>
<evidence type="ECO:0000256" key="2">
    <source>
        <dbReference type="ARBA" id="ARBA00021898"/>
    </source>
</evidence>
<dbReference type="InterPro" id="IPR036429">
    <property type="entry name" value="SpoA-like_sf"/>
</dbReference>
<evidence type="ECO:0000256" key="1">
    <source>
        <dbReference type="ARBA" id="ARBA00011049"/>
    </source>
</evidence>
<keyword evidence="4 10" id="KW-0145">Chemotaxis</keyword>
<evidence type="ECO:0000256" key="4">
    <source>
        <dbReference type="ARBA" id="ARBA00022500"/>
    </source>
</evidence>
<evidence type="ECO:0000256" key="3">
    <source>
        <dbReference type="ARBA" id="ARBA00022475"/>
    </source>
</evidence>
<keyword evidence="6 10" id="KW-0283">Flagellar rotation</keyword>
<comment type="similarity">
    <text evidence="1 10">Belongs to the FliM family.</text>
</comment>
<evidence type="ECO:0000256" key="8">
    <source>
        <dbReference type="ARBA" id="ARBA00023143"/>
    </source>
</evidence>
<reference evidence="12 13" key="1">
    <citation type="submission" date="2017-01" db="EMBL/GenBank/DDBJ databases">
        <title>The complete genome sequence of a sulfur-oxidizing marine bacterium Thioclava sp. 25B10_4T.</title>
        <authorList>
            <person name="Liu Y."/>
            <person name="Lai Q."/>
            <person name="Shao Z."/>
        </authorList>
    </citation>
    <scope>NUCLEOTIDE SEQUENCE [LARGE SCALE GENOMIC DNA]</scope>
    <source>
        <strain evidence="12 13">25B10_4</strain>
    </source>
</reference>
<dbReference type="PANTHER" id="PTHR30034:SF3">
    <property type="entry name" value="FLAGELLAR MOTOR SWITCH PROTEIN FLIM"/>
    <property type="match status" value="1"/>
</dbReference>
<evidence type="ECO:0000313" key="12">
    <source>
        <dbReference type="EMBL" id="AQS46939.1"/>
    </source>
</evidence>
<evidence type="ECO:0000313" key="13">
    <source>
        <dbReference type="Proteomes" id="UP000185622"/>
    </source>
</evidence>
<dbReference type="Gene3D" id="3.40.1550.10">
    <property type="entry name" value="CheC-like"/>
    <property type="match status" value="1"/>
</dbReference>
<dbReference type="Gene3D" id="2.30.330.10">
    <property type="entry name" value="SpoA-like"/>
    <property type="match status" value="1"/>
</dbReference>
<evidence type="ECO:0000256" key="5">
    <source>
        <dbReference type="ARBA" id="ARBA00022519"/>
    </source>
</evidence>
<evidence type="ECO:0000256" key="10">
    <source>
        <dbReference type="PIRNR" id="PIRNR002888"/>
    </source>
</evidence>
<dbReference type="SUPFAM" id="SSF103039">
    <property type="entry name" value="CheC-like"/>
    <property type="match status" value="1"/>
</dbReference>
<protein>
    <recommendedName>
        <fullName evidence="2 10">Flagellar motor switch protein FliM</fullName>
    </recommendedName>
</protein>
<dbReference type="InterPro" id="IPR001689">
    <property type="entry name" value="Flag_FliM"/>
</dbReference>
<accession>A0ABN4X991</accession>
<comment type="subcellular location">
    <subcellularLocation>
        <location evidence="10">Cell inner membrane</location>
        <topology evidence="10">Peripheral membrane protein</topology>
    </subcellularLocation>
    <subcellularLocation>
        <location evidence="10">Bacterial flagellum basal body</location>
    </subcellularLocation>
</comment>
<evidence type="ECO:0000259" key="11">
    <source>
        <dbReference type="Pfam" id="PF01052"/>
    </source>
</evidence>
<comment type="function">
    <text evidence="9 10">FliM is one of three proteins (FliG, FliN, FliM) that forms the rotor-mounted switch complex (C ring), located at the base of the basal body. This complex interacts with the CheY and CheZ chemotaxis proteins, in addition to contacting components of the motor that determine the direction of flagellar rotation.</text>
</comment>
<keyword evidence="5 10" id="KW-0997">Cell inner membrane</keyword>
<gene>
    <name evidence="12" type="ORF">BMG03_03360</name>
</gene>
<keyword evidence="3 10" id="KW-1003">Cell membrane</keyword>
<dbReference type="Pfam" id="PF02154">
    <property type="entry name" value="FliM"/>
    <property type="match status" value="1"/>
</dbReference>
<proteinExistence type="inferred from homology"/>
<dbReference type="RefSeq" id="WP_075775855.1">
    <property type="nucleotide sequence ID" value="NZ_CP019437.1"/>
</dbReference>
<organism evidence="12 13">
    <name type="scientific">Thioclava nitratireducens</name>
    <dbReference type="NCBI Taxonomy" id="1915078"/>
    <lineage>
        <taxon>Bacteria</taxon>
        <taxon>Pseudomonadati</taxon>
        <taxon>Pseudomonadota</taxon>
        <taxon>Alphaproteobacteria</taxon>
        <taxon>Rhodobacterales</taxon>
        <taxon>Paracoccaceae</taxon>
        <taxon>Thioclava</taxon>
    </lineage>
</organism>
<evidence type="ECO:0000256" key="9">
    <source>
        <dbReference type="ARBA" id="ARBA00025044"/>
    </source>
</evidence>
<sequence length="317" mass="34966">MAEQADMAMAATTTAEVEDEIIRMSMLNYERLPMLDVIFERFVLSFSSSLKSLTGSVLDVTLGDVEYLPFADAMKSLPKHGLIAVAQADPWDDQFILSQDPVFLFSALELMLGGQPTGRAKDAKNGFTTIERRMGEQVAERILADMAVGFRQICEVSFQVDRMESNPQFANIAQPNSPTVRVPLKVSLEGYHGEVHLILPYSTLEPVRPLLTKIFFGDRLGADSSWRTQLKQKIEGSSVALTAQLHELVVPMREILDWKVGDTLDLGIDDTQPVLLLCAGSPVLEGEMGKKQNGSMALKVTANLMGKDEWSNDVDAD</sequence>
<dbReference type="SUPFAM" id="SSF101801">
    <property type="entry name" value="Surface presentation of antigens (SPOA)"/>
    <property type="match status" value="1"/>
</dbReference>
<evidence type="ECO:0000256" key="7">
    <source>
        <dbReference type="ARBA" id="ARBA00023136"/>
    </source>
</evidence>
<dbReference type="PIRSF" id="PIRSF002888">
    <property type="entry name" value="FliM"/>
    <property type="match status" value="1"/>
</dbReference>
<dbReference type="CDD" id="cd17908">
    <property type="entry name" value="FliM"/>
    <property type="match status" value="1"/>
</dbReference>
<evidence type="ECO:0000256" key="6">
    <source>
        <dbReference type="ARBA" id="ARBA00022779"/>
    </source>
</evidence>
<name>A0ABN4X991_9RHOB</name>
<feature type="domain" description="Flagellar motor switch protein FliN-like C-terminal" evidence="11">
    <location>
        <begin position="233"/>
        <end position="302"/>
    </location>
</feature>
<dbReference type="InterPro" id="IPR001543">
    <property type="entry name" value="FliN-like_C"/>
</dbReference>
<dbReference type="EMBL" id="CP019437">
    <property type="protein sequence ID" value="AQS46939.1"/>
    <property type="molecule type" value="Genomic_DNA"/>
</dbReference>
<keyword evidence="7 10" id="KW-0472">Membrane</keyword>
<dbReference type="InterPro" id="IPR028976">
    <property type="entry name" value="CheC-like_sf"/>
</dbReference>
<dbReference type="Pfam" id="PF01052">
    <property type="entry name" value="FliMN_C"/>
    <property type="match status" value="1"/>
</dbReference>
<dbReference type="Proteomes" id="UP000185622">
    <property type="component" value="Chromosome"/>
</dbReference>